<evidence type="ECO:0000259" key="9">
    <source>
        <dbReference type="Pfam" id="PF03828"/>
    </source>
</evidence>
<comment type="cofactor">
    <cofactor evidence="1">
        <name>Mn(2+)</name>
        <dbReference type="ChEBI" id="CHEBI:29035"/>
    </cofactor>
</comment>
<dbReference type="InterPro" id="IPR054708">
    <property type="entry name" value="MTPAP-like_central"/>
</dbReference>
<dbReference type="Gene3D" id="3.30.460.10">
    <property type="entry name" value="Beta Polymerase, domain 2"/>
    <property type="match status" value="1"/>
</dbReference>
<evidence type="ECO:0000313" key="12">
    <source>
        <dbReference type="Proteomes" id="UP000193648"/>
    </source>
</evidence>
<keyword evidence="5" id="KW-0808">Transferase</keyword>
<dbReference type="InParanoid" id="A0A1Y2GZN6"/>
<comment type="similarity">
    <text evidence="3">Belongs to the DNA polymerase type-B-like family.</text>
</comment>
<dbReference type="PANTHER" id="PTHR12271">
    <property type="entry name" value="POLY A POLYMERASE CID PAP -RELATED"/>
    <property type="match status" value="1"/>
</dbReference>
<feature type="compositionally biased region" description="Polar residues" evidence="8">
    <location>
        <begin position="1"/>
        <end position="21"/>
    </location>
</feature>
<proteinExistence type="inferred from homology"/>
<feature type="compositionally biased region" description="Acidic residues" evidence="8">
    <location>
        <begin position="183"/>
        <end position="196"/>
    </location>
</feature>
<dbReference type="Gene3D" id="1.10.1410.10">
    <property type="match status" value="1"/>
</dbReference>
<dbReference type="CDD" id="cd05402">
    <property type="entry name" value="NT_PAP_TUTase"/>
    <property type="match status" value="1"/>
</dbReference>
<dbReference type="STRING" id="64571.A0A1Y2GZN6"/>
<feature type="compositionally biased region" description="Polar residues" evidence="8">
    <location>
        <begin position="742"/>
        <end position="759"/>
    </location>
</feature>
<evidence type="ECO:0000256" key="6">
    <source>
        <dbReference type="ARBA" id="ARBA00022723"/>
    </source>
</evidence>
<dbReference type="SUPFAM" id="SSF81301">
    <property type="entry name" value="Nucleotidyltransferase"/>
    <property type="match status" value="1"/>
</dbReference>
<feature type="compositionally biased region" description="Polar residues" evidence="8">
    <location>
        <begin position="921"/>
        <end position="944"/>
    </location>
</feature>
<dbReference type="Proteomes" id="UP000193648">
    <property type="component" value="Unassembled WGS sequence"/>
</dbReference>
<keyword evidence="12" id="KW-1185">Reference proteome</keyword>
<evidence type="ECO:0000256" key="1">
    <source>
        <dbReference type="ARBA" id="ARBA00001936"/>
    </source>
</evidence>
<feature type="compositionally biased region" description="Polar residues" evidence="8">
    <location>
        <begin position="711"/>
        <end position="732"/>
    </location>
</feature>
<dbReference type="InterPro" id="IPR043519">
    <property type="entry name" value="NT_sf"/>
</dbReference>
<dbReference type="Pfam" id="PF22600">
    <property type="entry name" value="MTPAP-like_central"/>
    <property type="match status" value="1"/>
</dbReference>
<comment type="cofactor">
    <cofactor evidence="2">
        <name>Mg(2+)</name>
        <dbReference type="ChEBI" id="CHEBI:18420"/>
    </cofactor>
</comment>
<feature type="compositionally biased region" description="Basic and acidic residues" evidence="8">
    <location>
        <begin position="22"/>
        <end position="43"/>
    </location>
</feature>
<gene>
    <name evidence="11" type="ORF">BCR41DRAFT_418781</name>
</gene>
<evidence type="ECO:0000256" key="3">
    <source>
        <dbReference type="ARBA" id="ARBA00008593"/>
    </source>
</evidence>
<evidence type="ECO:0000259" key="10">
    <source>
        <dbReference type="Pfam" id="PF22600"/>
    </source>
</evidence>
<dbReference type="EMBL" id="MCFF01000003">
    <property type="protein sequence ID" value="ORZ27770.1"/>
    <property type="molecule type" value="Genomic_DNA"/>
</dbReference>
<sequence length="970" mass="106977">MPIVHQTTQPSNSSFSPSIEHQTVRSDIKDRKGSSNNIKDLKQQQHNAHSKVHMLGQEPSLGQSEIHYHLPNHSTRGSLPQSNGADSLQQNHRPDSPASLEDSQSDSGADPFPSETTAIQRSMPRFSNGVGNRAKYNGLSSKQNTMDNYGLIIHADVANNPTTLALSQVATPPLSPVNVTSEGEPDEEDKDEDKDENDTTKIGLASASSATTQPMLSERNPTQDSIDTKVKDSVTNGLAQEKIQETKVLPTEGSSPVSAATQPIVPASASNTSAWSTLLPGVAPIPASKPQVSKFTRASTLRKPNNLQLHERFPIILPRECEAKLSMDMVDLFESLLPTEESHHRRTRLIKKIERIVQLEWPGQDIQVHPFGSTVNDLGTSSSDIDICIMTTWSGLRNVQMLANVFRKHGMQKVFCIPRAKVPIVKFWDPEFRFSCDMNINTPLGLLNTKMIKTYVSIDPRVRPFAMIIKHWARRRVLNDAANGGTISTYTWICIVINFLQMRSPPILPKLHQIPHVLSEDNQVINGNNTSFCQDLEKLEGFGLPNKETLGGLLYAFFRRFAIEFDYDNYVISVRNGCYLTKESKGWHLPGKQYKLFCVEEPFDTSRNLGNSSDMISSKGLKEEFKRALEILHYRVSLNECCEQYVFPASYYHPMSLRKGNISNPNHYSYAPGRRYANGYRSMNNYYDDDYDDDEEEEVVPSEISVMETLNIGTRSPHSKDPTGSSKQSSSHRGLGRIYGGDNSSSAKLSCQKDTSSHQNGGGRSHELSNQQSQSRNRSKQGKGEKGNPDDLSRSGASRNVKQDKSGGSGSTSNSSQRNKKSNSGHVCGEKQKNGRGNNNNGTSGSGGRTPRAAVEFSLADIANVTPKSLTTSDKAFHRQESSSSHTSDSSVLSTGAGGTVEDEHGNGNKGKRKGGRHNVVWSTNSNRGESSRRQSASKTGSIEQQEKAKVIFMANGDVAKDRLRPVIQT</sequence>
<feature type="compositionally biased region" description="Polar residues" evidence="8">
    <location>
        <begin position="206"/>
        <end position="225"/>
    </location>
</feature>
<accession>A0A1Y2GZN6</accession>
<dbReference type="GO" id="GO:0010605">
    <property type="term" value="P:negative regulation of macromolecule metabolic process"/>
    <property type="evidence" value="ECO:0007669"/>
    <property type="project" value="UniProtKB-ARBA"/>
</dbReference>
<dbReference type="InterPro" id="IPR002058">
    <property type="entry name" value="PAP_assoc"/>
</dbReference>
<dbReference type="Pfam" id="PF03828">
    <property type="entry name" value="PAP_assoc"/>
    <property type="match status" value="1"/>
</dbReference>
<feature type="compositionally biased region" description="Basic and acidic residues" evidence="8">
    <location>
        <begin position="782"/>
        <end position="793"/>
    </location>
</feature>
<name>A0A1Y2GZN6_9FUNG</name>
<feature type="compositionally biased region" description="Polar residues" evidence="8">
    <location>
        <begin position="72"/>
        <end position="91"/>
    </location>
</feature>
<evidence type="ECO:0000256" key="5">
    <source>
        <dbReference type="ARBA" id="ARBA00022679"/>
    </source>
</evidence>
<dbReference type="GeneID" id="33571510"/>
<dbReference type="GO" id="GO:1990817">
    <property type="term" value="F:poly(A) RNA polymerase activity"/>
    <property type="evidence" value="ECO:0007669"/>
    <property type="project" value="UniProtKB-EC"/>
</dbReference>
<dbReference type="GO" id="GO:0031123">
    <property type="term" value="P:RNA 3'-end processing"/>
    <property type="evidence" value="ECO:0007669"/>
    <property type="project" value="TreeGrafter"/>
</dbReference>
<comment type="caution">
    <text evidence="11">The sequence shown here is derived from an EMBL/GenBank/DDBJ whole genome shotgun (WGS) entry which is preliminary data.</text>
</comment>
<evidence type="ECO:0000256" key="8">
    <source>
        <dbReference type="SAM" id="MobiDB-lite"/>
    </source>
</evidence>
<feature type="region of interest" description="Disordered" evidence="8">
    <location>
        <begin position="68"/>
        <end position="139"/>
    </location>
</feature>
<feature type="region of interest" description="Disordered" evidence="8">
    <location>
        <begin position="1"/>
        <end position="50"/>
    </location>
</feature>
<feature type="region of interest" description="Disordered" evidence="8">
    <location>
        <begin position="169"/>
        <end position="229"/>
    </location>
</feature>
<dbReference type="OrthoDB" id="2274644at2759"/>
<feature type="domain" description="PAP-associated" evidence="9">
    <location>
        <begin position="549"/>
        <end position="606"/>
    </location>
</feature>
<dbReference type="EC" id="2.7.7.19" evidence="4"/>
<evidence type="ECO:0000256" key="2">
    <source>
        <dbReference type="ARBA" id="ARBA00001946"/>
    </source>
</evidence>
<dbReference type="PANTHER" id="PTHR12271:SF113">
    <property type="entry name" value="POLY(A) RNA POLYMERASE CID11"/>
    <property type="match status" value="1"/>
</dbReference>
<organism evidence="11 12">
    <name type="scientific">Lobosporangium transversale</name>
    <dbReference type="NCBI Taxonomy" id="64571"/>
    <lineage>
        <taxon>Eukaryota</taxon>
        <taxon>Fungi</taxon>
        <taxon>Fungi incertae sedis</taxon>
        <taxon>Mucoromycota</taxon>
        <taxon>Mortierellomycotina</taxon>
        <taxon>Mortierellomycetes</taxon>
        <taxon>Mortierellales</taxon>
        <taxon>Mortierellaceae</taxon>
        <taxon>Lobosporangium</taxon>
    </lineage>
</organism>
<evidence type="ECO:0000256" key="7">
    <source>
        <dbReference type="ARBA" id="ARBA00022842"/>
    </source>
</evidence>
<feature type="compositionally biased region" description="Low complexity" evidence="8">
    <location>
        <begin position="882"/>
        <end position="894"/>
    </location>
</feature>
<keyword evidence="7" id="KW-0460">Magnesium</keyword>
<feature type="domain" description="Poly(A) RNA polymerase mitochondrial-like central palm" evidence="10">
    <location>
        <begin position="325"/>
        <end position="456"/>
    </location>
</feature>
<keyword evidence="6" id="KW-0479">Metal-binding</keyword>
<dbReference type="RefSeq" id="XP_021885473.1">
    <property type="nucleotide sequence ID" value="XM_022029667.1"/>
</dbReference>
<reference evidence="11 12" key="1">
    <citation type="submission" date="2016-07" db="EMBL/GenBank/DDBJ databases">
        <title>Pervasive Adenine N6-methylation of Active Genes in Fungi.</title>
        <authorList>
            <consortium name="DOE Joint Genome Institute"/>
            <person name="Mondo S.J."/>
            <person name="Dannebaum R.O."/>
            <person name="Kuo R.C."/>
            <person name="Labutti K."/>
            <person name="Haridas S."/>
            <person name="Kuo A."/>
            <person name="Salamov A."/>
            <person name="Ahrendt S.R."/>
            <person name="Lipzen A."/>
            <person name="Sullivan W."/>
            <person name="Andreopoulos W.B."/>
            <person name="Clum A."/>
            <person name="Lindquist E."/>
            <person name="Daum C."/>
            <person name="Ramamoorthy G.K."/>
            <person name="Gryganskyi A."/>
            <person name="Culley D."/>
            <person name="Magnuson J.K."/>
            <person name="James T.Y."/>
            <person name="O'Malley M.A."/>
            <person name="Stajich J.E."/>
            <person name="Spatafora J.W."/>
            <person name="Visel A."/>
            <person name="Grigoriev I.V."/>
        </authorList>
    </citation>
    <scope>NUCLEOTIDE SEQUENCE [LARGE SCALE GENOMIC DNA]</scope>
    <source>
        <strain evidence="11 12">NRRL 3116</strain>
    </source>
</reference>
<dbReference type="GO" id="GO:0046872">
    <property type="term" value="F:metal ion binding"/>
    <property type="evidence" value="ECO:0007669"/>
    <property type="project" value="UniProtKB-KW"/>
</dbReference>
<dbReference type="SUPFAM" id="SSF81631">
    <property type="entry name" value="PAP/OAS1 substrate-binding domain"/>
    <property type="match status" value="1"/>
</dbReference>
<evidence type="ECO:0000313" key="11">
    <source>
        <dbReference type="EMBL" id="ORZ27770.1"/>
    </source>
</evidence>
<dbReference type="AlphaFoldDB" id="A0A1Y2GZN6"/>
<feature type="region of interest" description="Disordered" evidence="8">
    <location>
        <begin position="705"/>
        <end position="949"/>
    </location>
</feature>
<evidence type="ECO:0000256" key="4">
    <source>
        <dbReference type="ARBA" id="ARBA00012388"/>
    </source>
</evidence>
<protein>
    <recommendedName>
        <fullName evidence="4">polynucleotide adenylyltransferase</fullName>
        <ecNumber evidence="4">2.7.7.19</ecNumber>
    </recommendedName>
</protein>